<dbReference type="GO" id="GO:0008270">
    <property type="term" value="F:zinc ion binding"/>
    <property type="evidence" value="ECO:0007669"/>
    <property type="project" value="InterPro"/>
</dbReference>
<dbReference type="SUPFAM" id="SSF57756">
    <property type="entry name" value="Retrovirus zinc finger-like domains"/>
    <property type="match status" value="1"/>
</dbReference>
<organism evidence="1 2">
    <name type="scientific">Helianthus annuus</name>
    <name type="common">Common sunflower</name>
    <dbReference type="NCBI Taxonomy" id="4232"/>
    <lineage>
        <taxon>Eukaryota</taxon>
        <taxon>Viridiplantae</taxon>
        <taxon>Streptophyta</taxon>
        <taxon>Embryophyta</taxon>
        <taxon>Tracheophyta</taxon>
        <taxon>Spermatophyta</taxon>
        <taxon>Magnoliopsida</taxon>
        <taxon>eudicotyledons</taxon>
        <taxon>Gunneridae</taxon>
        <taxon>Pentapetalae</taxon>
        <taxon>asterids</taxon>
        <taxon>campanulids</taxon>
        <taxon>Asterales</taxon>
        <taxon>Asteraceae</taxon>
        <taxon>Asteroideae</taxon>
        <taxon>Heliantheae alliance</taxon>
        <taxon>Heliantheae</taxon>
        <taxon>Helianthus</taxon>
    </lineage>
</organism>
<accession>A0A9K3HLY3</accession>
<dbReference type="AlphaFoldDB" id="A0A9K3HLY3"/>
<proteinExistence type="predicted"/>
<sequence length="300" mass="34817">MLKNKKSLLKKEFDLFCGLRTLNTKQIIERYCNLVKNMNRLGINKDKDELIEKLAYALPHDFWGTYLMMLKNKTDFHKITLSEFIKHLEAQEMEQRKIARMKNYDGEQDIGLYFKGGVSDKTNFSPKVETAFNAKTSSESSSQGSSSKTGFSSFPSYDPHFTATKSGKVLQCNIALNLENDQTIQRKIGNPMLTKEDYDQFDAEEMELMDIKWCLASVLRRAEKFKQITGRDDFRDANVSTLGFDKSKVTCFRYREKGHFKRECTNREASGAQNPFGNNDYYRKAIYHQVAQQPYQQQQP</sequence>
<dbReference type="InterPro" id="IPR036875">
    <property type="entry name" value="Znf_CCHC_sf"/>
</dbReference>
<evidence type="ECO:0000313" key="1">
    <source>
        <dbReference type="EMBL" id="KAF5780762.1"/>
    </source>
</evidence>
<name>A0A9K3HLY3_HELAN</name>
<dbReference type="EMBL" id="MNCJ02000326">
    <property type="protein sequence ID" value="KAF5780762.1"/>
    <property type="molecule type" value="Genomic_DNA"/>
</dbReference>
<dbReference type="GO" id="GO:0003676">
    <property type="term" value="F:nucleic acid binding"/>
    <property type="evidence" value="ECO:0007669"/>
    <property type="project" value="InterPro"/>
</dbReference>
<reference evidence="1" key="2">
    <citation type="submission" date="2020-06" db="EMBL/GenBank/DDBJ databases">
        <title>Helianthus annuus Genome sequencing and assembly Release 2.</title>
        <authorList>
            <person name="Gouzy J."/>
            <person name="Langlade N."/>
            <person name="Munos S."/>
        </authorList>
    </citation>
    <scope>NUCLEOTIDE SEQUENCE</scope>
    <source>
        <tissue evidence="1">Leaves</tissue>
    </source>
</reference>
<dbReference type="Gramene" id="mRNA:HanXRQr2_Chr11g0475681">
    <property type="protein sequence ID" value="mRNA:HanXRQr2_Chr11g0475681"/>
    <property type="gene ID" value="HanXRQr2_Chr11g0475681"/>
</dbReference>
<comment type="caution">
    <text evidence="1">The sequence shown here is derived from an EMBL/GenBank/DDBJ whole genome shotgun (WGS) entry which is preliminary data.</text>
</comment>
<evidence type="ECO:0000313" key="2">
    <source>
        <dbReference type="Proteomes" id="UP000215914"/>
    </source>
</evidence>
<keyword evidence="2" id="KW-1185">Reference proteome</keyword>
<dbReference type="Proteomes" id="UP000215914">
    <property type="component" value="Unassembled WGS sequence"/>
</dbReference>
<gene>
    <name evidence="1" type="ORF">HanXRQr2_Chr11g0475681</name>
</gene>
<reference evidence="1" key="1">
    <citation type="journal article" date="2017" name="Nature">
        <title>The sunflower genome provides insights into oil metabolism, flowering and Asterid evolution.</title>
        <authorList>
            <person name="Badouin H."/>
            <person name="Gouzy J."/>
            <person name="Grassa C.J."/>
            <person name="Murat F."/>
            <person name="Staton S.E."/>
            <person name="Cottret L."/>
            <person name="Lelandais-Briere C."/>
            <person name="Owens G.L."/>
            <person name="Carrere S."/>
            <person name="Mayjonade B."/>
            <person name="Legrand L."/>
            <person name="Gill N."/>
            <person name="Kane N.C."/>
            <person name="Bowers J.E."/>
            <person name="Hubner S."/>
            <person name="Bellec A."/>
            <person name="Berard A."/>
            <person name="Berges H."/>
            <person name="Blanchet N."/>
            <person name="Boniface M.C."/>
            <person name="Brunel D."/>
            <person name="Catrice O."/>
            <person name="Chaidir N."/>
            <person name="Claudel C."/>
            <person name="Donnadieu C."/>
            <person name="Faraut T."/>
            <person name="Fievet G."/>
            <person name="Helmstetter N."/>
            <person name="King M."/>
            <person name="Knapp S.J."/>
            <person name="Lai Z."/>
            <person name="Le Paslier M.C."/>
            <person name="Lippi Y."/>
            <person name="Lorenzon L."/>
            <person name="Mandel J.R."/>
            <person name="Marage G."/>
            <person name="Marchand G."/>
            <person name="Marquand E."/>
            <person name="Bret-Mestries E."/>
            <person name="Morien E."/>
            <person name="Nambeesan S."/>
            <person name="Nguyen T."/>
            <person name="Pegot-Espagnet P."/>
            <person name="Pouilly N."/>
            <person name="Raftis F."/>
            <person name="Sallet E."/>
            <person name="Schiex T."/>
            <person name="Thomas J."/>
            <person name="Vandecasteele C."/>
            <person name="Vares D."/>
            <person name="Vear F."/>
            <person name="Vautrin S."/>
            <person name="Crespi M."/>
            <person name="Mangin B."/>
            <person name="Burke J.M."/>
            <person name="Salse J."/>
            <person name="Munos S."/>
            <person name="Vincourt P."/>
            <person name="Rieseberg L.H."/>
            <person name="Langlade N.B."/>
        </authorList>
    </citation>
    <scope>NUCLEOTIDE SEQUENCE</scope>
    <source>
        <tissue evidence="1">Leaves</tissue>
    </source>
</reference>
<dbReference type="Gene3D" id="4.10.60.10">
    <property type="entry name" value="Zinc finger, CCHC-type"/>
    <property type="match status" value="1"/>
</dbReference>
<protein>
    <submittedName>
        <fullName evidence="1">Transcription factor interactor and regulator CCHC(Zn) family</fullName>
    </submittedName>
</protein>